<dbReference type="PROSITE" id="PS51880">
    <property type="entry name" value="TGS"/>
    <property type="match status" value="1"/>
</dbReference>
<evidence type="ECO:0000313" key="5">
    <source>
        <dbReference type="EMBL" id="MBI2465960.1"/>
    </source>
</evidence>
<dbReference type="NCBIfam" id="TIGR00691">
    <property type="entry name" value="spoT_relA"/>
    <property type="match status" value="1"/>
</dbReference>
<proteinExistence type="inferred from homology"/>
<evidence type="ECO:0000259" key="3">
    <source>
        <dbReference type="PROSITE" id="PS51831"/>
    </source>
</evidence>
<dbReference type="InterPro" id="IPR043519">
    <property type="entry name" value="NT_sf"/>
</dbReference>
<dbReference type="CDD" id="cd01668">
    <property type="entry name" value="TGS_RSH"/>
    <property type="match status" value="1"/>
</dbReference>
<dbReference type="InterPro" id="IPR012676">
    <property type="entry name" value="TGS-like"/>
</dbReference>
<dbReference type="SMART" id="SM00954">
    <property type="entry name" value="RelA_SpoT"/>
    <property type="match status" value="1"/>
</dbReference>
<dbReference type="EMBL" id="JACPHQ010000021">
    <property type="protein sequence ID" value="MBI2465960.1"/>
    <property type="molecule type" value="Genomic_DNA"/>
</dbReference>
<comment type="similarity">
    <text evidence="2">Belongs to the relA/spoT family.</text>
</comment>
<evidence type="ECO:0000256" key="1">
    <source>
        <dbReference type="ARBA" id="ARBA00025704"/>
    </source>
</evidence>
<dbReference type="SUPFAM" id="SSF109604">
    <property type="entry name" value="HD-domain/PDEase-like"/>
    <property type="match status" value="1"/>
</dbReference>
<dbReference type="CDD" id="cd00077">
    <property type="entry name" value="HDc"/>
    <property type="match status" value="1"/>
</dbReference>
<protein>
    <submittedName>
        <fullName evidence="5">Bifunctional (P)ppGpp synthetase/guanosine-3',5'-bis(Diphosphate) 3'-pyrophosphohydrolase</fullName>
    </submittedName>
</protein>
<dbReference type="GO" id="GO:0005886">
    <property type="term" value="C:plasma membrane"/>
    <property type="evidence" value="ECO:0007669"/>
    <property type="project" value="TreeGrafter"/>
</dbReference>
<dbReference type="PANTHER" id="PTHR21262">
    <property type="entry name" value="GUANOSINE-3',5'-BIS DIPHOSPHATE 3'-PYROPHOSPHOHYDROLASE"/>
    <property type="match status" value="1"/>
</dbReference>
<dbReference type="CDD" id="cd05399">
    <property type="entry name" value="NT_Rel-Spo_like"/>
    <property type="match status" value="1"/>
</dbReference>
<name>A0A932DSE5_9BACT</name>
<dbReference type="Gene3D" id="3.10.20.30">
    <property type="match status" value="1"/>
</dbReference>
<feature type="domain" description="TGS" evidence="4">
    <location>
        <begin position="378"/>
        <end position="439"/>
    </location>
</feature>
<organism evidence="5 6">
    <name type="scientific">Candidatus Sungiibacteriota bacterium</name>
    <dbReference type="NCBI Taxonomy" id="2750080"/>
    <lineage>
        <taxon>Bacteria</taxon>
        <taxon>Candidatus Sungiibacteriota</taxon>
    </lineage>
</organism>
<dbReference type="InterPro" id="IPR007685">
    <property type="entry name" value="RelA_SpoT"/>
</dbReference>
<dbReference type="Proteomes" id="UP000709672">
    <property type="component" value="Unassembled WGS sequence"/>
</dbReference>
<dbReference type="SUPFAM" id="SSF81301">
    <property type="entry name" value="Nucleotidyltransferase"/>
    <property type="match status" value="1"/>
</dbReference>
<dbReference type="InterPro" id="IPR003607">
    <property type="entry name" value="HD/PDEase_dom"/>
</dbReference>
<dbReference type="InterPro" id="IPR004095">
    <property type="entry name" value="TGS"/>
</dbReference>
<dbReference type="InterPro" id="IPR012675">
    <property type="entry name" value="Beta-grasp_dom_sf"/>
</dbReference>
<feature type="domain" description="HD" evidence="3">
    <location>
        <begin position="42"/>
        <end position="140"/>
    </location>
</feature>
<dbReference type="SMART" id="SM00471">
    <property type="entry name" value="HDc"/>
    <property type="match status" value="1"/>
</dbReference>
<dbReference type="Pfam" id="PF13328">
    <property type="entry name" value="HD_4"/>
    <property type="match status" value="1"/>
</dbReference>
<dbReference type="AlphaFoldDB" id="A0A932DSE5"/>
<dbReference type="Gene3D" id="3.30.460.10">
    <property type="entry name" value="Beta Polymerase, domain 2"/>
    <property type="match status" value="1"/>
</dbReference>
<dbReference type="Pfam" id="PF02824">
    <property type="entry name" value="TGS"/>
    <property type="match status" value="1"/>
</dbReference>
<dbReference type="InterPro" id="IPR006674">
    <property type="entry name" value="HD_domain"/>
</dbReference>
<dbReference type="InterPro" id="IPR033655">
    <property type="entry name" value="TGS_RelA/SpoT"/>
</dbReference>
<gene>
    <name evidence="5" type="ORF">HYV66_01875</name>
</gene>
<comment type="caution">
    <text evidence="5">The sequence shown here is derived from an EMBL/GenBank/DDBJ whole genome shotgun (WGS) entry which is preliminary data.</text>
</comment>
<evidence type="ECO:0000256" key="2">
    <source>
        <dbReference type="RuleBase" id="RU003847"/>
    </source>
</evidence>
<reference evidence="5" key="1">
    <citation type="submission" date="2020-07" db="EMBL/GenBank/DDBJ databases">
        <title>Huge and variable diversity of episymbiotic CPR bacteria and DPANN archaea in groundwater ecosystems.</title>
        <authorList>
            <person name="He C.Y."/>
            <person name="Keren R."/>
            <person name="Whittaker M."/>
            <person name="Farag I.F."/>
            <person name="Doudna J."/>
            <person name="Cate J.H.D."/>
            <person name="Banfield J.F."/>
        </authorList>
    </citation>
    <scope>NUCLEOTIDE SEQUENCE</scope>
    <source>
        <strain evidence="5">NC_groundwater_418_Ag_B-0.1um_45_10</strain>
    </source>
</reference>
<sequence>MVETLAKILSKYTPQEAETIRQAFDFAKKIHQGQKRDSGEEYFYHPVEVAKILADLSLDYETVSAGLLHDVLEESDYKPEDLEKEFGSNIAFLVKSVTKLHRVSYGGDKGFMENFHKMILATAQDIRVVLIKLADRLHNLETLDGYKGNKERIAKEALEIYAPLADRLGMGEIKGVMEDYAFPFVYPEDYKKLLDLAAGQMAENKRYLEKIKPAVEKILKANGIKYLAVNARAKHLYSLWRKLQKYDFNLERIYDLAALRVIVPDVTSCYETLGILHKYWPPLPNRIKDFIALAKPNGYQSLHTTVFCENGKITEFQIRTPEMHLNADYGIAGHWGYKENANPFTKKYSWLRQLAEWQKQNMTSEDFWENAKIDFFKNRIFVFTPKGDVIELPEGATPVDFAYAVHSDLGDKCSQAKVLGKITPINQPLNDGDIVEIVINKNQRPSRDWLKFIKTSKARAKIRERLRLTG</sequence>
<comment type="function">
    <text evidence="2">In eubacteria ppGpp (guanosine 3'-diphosphate 5'-diphosphate) is a mediator of the stringent response that coordinates a variety of cellular activities in response to changes in nutritional abundance.</text>
</comment>
<dbReference type="FunFam" id="1.10.3210.10:FF:000001">
    <property type="entry name" value="GTP pyrophosphokinase RelA"/>
    <property type="match status" value="1"/>
</dbReference>
<dbReference type="PROSITE" id="PS51831">
    <property type="entry name" value="HD"/>
    <property type="match status" value="1"/>
</dbReference>
<dbReference type="InterPro" id="IPR004811">
    <property type="entry name" value="RelA/Spo_fam"/>
</dbReference>
<dbReference type="PANTHER" id="PTHR21262:SF31">
    <property type="entry name" value="GTP PYROPHOSPHOKINASE"/>
    <property type="match status" value="1"/>
</dbReference>
<dbReference type="Gene3D" id="1.10.3210.10">
    <property type="entry name" value="Hypothetical protein af1432"/>
    <property type="match status" value="1"/>
</dbReference>
<dbReference type="GO" id="GO:0015969">
    <property type="term" value="P:guanosine tetraphosphate metabolic process"/>
    <property type="evidence" value="ECO:0007669"/>
    <property type="project" value="InterPro"/>
</dbReference>
<comment type="pathway">
    <text evidence="1">Purine metabolism.</text>
</comment>
<accession>A0A932DSE5</accession>
<evidence type="ECO:0000259" key="4">
    <source>
        <dbReference type="PROSITE" id="PS51880"/>
    </source>
</evidence>
<evidence type="ECO:0000313" key="6">
    <source>
        <dbReference type="Proteomes" id="UP000709672"/>
    </source>
</evidence>
<dbReference type="Pfam" id="PF04607">
    <property type="entry name" value="RelA_SpoT"/>
    <property type="match status" value="1"/>
</dbReference>
<dbReference type="FunFam" id="3.10.20.30:FF:000002">
    <property type="entry name" value="GTP pyrophosphokinase (RelA/SpoT)"/>
    <property type="match status" value="1"/>
</dbReference>
<dbReference type="SUPFAM" id="SSF81271">
    <property type="entry name" value="TGS-like"/>
    <property type="match status" value="1"/>
</dbReference>